<evidence type="ECO:0000313" key="5">
    <source>
        <dbReference type="Proteomes" id="UP000225706"/>
    </source>
</evidence>
<dbReference type="EMBL" id="LSMT01001241">
    <property type="protein sequence ID" value="PFX12662.1"/>
    <property type="molecule type" value="Genomic_DNA"/>
</dbReference>
<dbReference type="Proteomes" id="UP000225706">
    <property type="component" value="Unassembled WGS sequence"/>
</dbReference>
<organism evidence="4 5">
    <name type="scientific">Stylophora pistillata</name>
    <name type="common">Smooth cauliflower coral</name>
    <dbReference type="NCBI Taxonomy" id="50429"/>
    <lineage>
        <taxon>Eukaryota</taxon>
        <taxon>Metazoa</taxon>
        <taxon>Cnidaria</taxon>
        <taxon>Anthozoa</taxon>
        <taxon>Hexacorallia</taxon>
        <taxon>Scleractinia</taxon>
        <taxon>Astrocoeniina</taxon>
        <taxon>Pocilloporidae</taxon>
        <taxon>Stylophora</taxon>
    </lineage>
</organism>
<feature type="coiled-coil region" evidence="1">
    <location>
        <begin position="82"/>
        <end position="109"/>
    </location>
</feature>
<proteinExistence type="predicted"/>
<evidence type="ECO:0000259" key="3">
    <source>
        <dbReference type="Pfam" id="PF05585"/>
    </source>
</evidence>
<feature type="compositionally biased region" description="Basic and acidic residues" evidence="2">
    <location>
        <begin position="366"/>
        <end position="375"/>
    </location>
</feature>
<sequence length="826" mass="93716">MQVMENLSLLSAVFEDVVSAVENLEAHYEDVGDSARLSAVVNELKGLEKDFSDIEGVVKGYLSGSPSRNSTLNGSRTTPTGQSAILDQSERLEEEIRKRERELKQVVGILEKTYEECHKKLEERLSKEQLAKDRDLGGKKVVVDKPCERVRDLVEQREKVKAALKRVSIPKFAGNKKHYAFWKAAFCSRVDQVKARPENKLLRLRECLQGEALRVIENLGHSAAAYEAAKFRLERKKSEDVIALREFIDRESEFMTTASETIAGVLKDGTKRVRTFLTEEDHSSKKKPTRKCKLCKEQHGLWKCENFKKMTVNERWNVATEHRLCFRCLCNGHRGESCFRSKSCGINGCWSHHHRMLHVDPGPRVSTEEQSREHPLNASTSVTSGPAREGERNERTHTTTTGAEPPPCTKFVALTTVPVYLASGKRKMKVNALLGDCSSRTYLNSDIAAELGLEGNPQELTVNVLNDNQETFEATVVEFTISSLNGKVTKQASVYTTERVTGNIEVVGWRRHQSKWKHLQDIEFPQVGPRTTMDVLIGVDQADLLYPLKDVKGRCEEPIARLTPLGWTCIGNPDGEAERIQANFTFFLSDSDKLNNLVRRYWDIDEPKNSKTNIVNTNEKLDRDTVANSLTSVDGHYTVGMPWKSGKRLLPDNYSMALYHLRNSEKKLQSRLSLVKLTRECYRPIKKQDTSTRFHKRKRNQIKFVFGVNSSPFQTQFVAQEHAKGYQSEFPLAAETILKSMYMDDSRDSVPDVKTAIELYNQLSELWGSAGMYARKWLSDKPEVLQSIPSSDCATEVDLDRGELPQVKTPGILWSPMEDVFKFQVN</sequence>
<gene>
    <name evidence="4" type="ORF">AWC38_SpisGene23338</name>
</gene>
<reference evidence="5" key="1">
    <citation type="journal article" date="2017" name="bioRxiv">
        <title>Comparative analysis of the genomes of Stylophora pistillata and Acropora digitifera provides evidence for extensive differences between species of corals.</title>
        <authorList>
            <person name="Voolstra C.R."/>
            <person name="Li Y."/>
            <person name="Liew Y.J."/>
            <person name="Baumgarten S."/>
            <person name="Zoccola D."/>
            <person name="Flot J.-F."/>
            <person name="Tambutte S."/>
            <person name="Allemand D."/>
            <person name="Aranda M."/>
        </authorList>
    </citation>
    <scope>NUCLEOTIDE SEQUENCE [LARGE SCALE GENOMIC DNA]</scope>
</reference>
<keyword evidence="5" id="KW-1185">Reference proteome</keyword>
<dbReference type="PANTHER" id="PTHR47331">
    <property type="entry name" value="PHD-TYPE DOMAIN-CONTAINING PROTEIN"/>
    <property type="match status" value="1"/>
</dbReference>
<dbReference type="AlphaFoldDB" id="A0A2B4R8W4"/>
<feature type="region of interest" description="Disordered" evidence="2">
    <location>
        <begin position="361"/>
        <end position="407"/>
    </location>
</feature>
<feature type="domain" description="DUF1758" evidence="3">
    <location>
        <begin position="432"/>
        <end position="552"/>
    </location>
</feature>
<keyword evidence="1" id="KW-0175">Coiled coil</keyword>
<name>A0A2B4R8W4_STYPI</name>
<comment type="caution">
    <text evidence="4">The sequence shown here is derived from an EMBL/GenBank/DDBJ whole genome shotgun (WGS) entry which is preliminary data.</text>
</comment>
<protein>
    <recommendedName>
        <fullName evidence="3">DUF1758 domain-containing protein</fullName>
    </recommendedName>
</protein>
<dbReference type="Pfam" id="PF05585">
    <property type="entry name" value="DUF1758"/>
    <property type="match status" value="1"/>
</dbReference>
<accession>A0A2B4R8W4</accession>
<evidence type="ECO:0000313" key="4">
    <source>
        <dbReference type="EMBL" id="PFX12662.1"/>
    </source>
</evidence>
<dbReference type="InterPro" id="IPR008737">
    <property type="entry name" value="DUF1758"/>
</dbReference>
<evidence type="ECO:0000256" key="2">
    <source>
        <dbReference type="SAM" id="MobiDB-lite"/>
    </source>
</evidence>
<evidence type="ECO:0000256" key="1">
    <source>
        <dbReference type="SAM" id="Coils"/>
    </source>
</evidence>
<dbReference type="OrthoDB" id="5989733at2759"/>
<dbReference type="PANTHER" id="PTHR47331:SF5">
    <property type="entry name" value="RIBONUCLEASE H"/>
    <property type="match status" value="1"/>
</dbReference>
<feature type="compositionally biased region" description="Basic and acidic residues" evidence="2">
    <location>
        <begin position="388"/>
        <end position="397"/>
    </location>
</feature>